<evidence type="ECO:0000256" key="4">
    <source>
        <dbReference type="ARBA" id="ARBA00008708"/>
    </source>
</evidence>
<dbReference type="Gene3D" id="1.10.1740.140">
    <property type="match status" value="1"/>
</dbReference>
<organism evidence="15 16">
    <name type="scientific">Amphimedon queenslandica</name>
    <name type="common">Sponge</name>
    <dbReference type="NCBI Taxonomy" id="400682"/>
    <lineage>
        <taxon>Eukaryota</taxon>
        <taxon>Metazoa</taxon>
        <taxon>Porifera</taxon>
        <taxon>Demospongiae</taxon>
        <taxon>Heteroscleromorpha</taxon>
        <taxon>Haplosclerida</taxon>
        <taxon>Niphatidae</taxon>
        <taxon>Amphimedon</taxon>
    </lineage>
</organism>
<dbReference type="InterPro" id="IPR022192">
    <property type="entry name" value="SUV3_C"/>
</dbReference>
<comment type="cofactor">
    <cofactor evidence="2">
        <name>Mg(2+)</name>
        <dbReference type="ChEBI" id="CHEBI:18420"/>
    </cofactor>
</comment>
<dbReference type="GO" id="GO:0016787">
    <property type="term" value="F:hydrolase activity"/>
    <property type="evidence" value="ECO:0007669"/>
    <property type="project" value="UniProtKB-KW"/>
</dbReference>
<dbReference type="InterPro" id="IPR044774">
    <property type="entry name" value="Suv3_DEXQc"/>
</dbReference>
<dbReference type="CDD" id="cd18805">
    <property type="entry name" value="SF2_C_suv3"/>
    <property type="match status" value="1"/>
</dbReference>
<dbReference type="Proteomes" id="UP000007879">
    <property type="component" value="Unassembled WGS sequence"/>
</dbReference>
<evidence type="ECO:0000256" key="13">
    <source>
        <dbReference type="SAM" id="MobiDB-lite"/>
    </source>
</evidence>
<dbReference type="InterPro" id="IPR041082">
    <property type="entry name" value="Suv3_C_1"/>
</dbReference>
<keyword evidence="16" id="KW-1185">Reference proteome</keyword>
<evidence type="ECO:0000256" key="10">
    <source>
        <dbReference type="ARBA" id="ARBA00022946"/>
    </source>
</evidence>
<sequence length="826" mass="93456">MILKMWRDLRLHLRIAGRVWRSLKRETVPHRTRIWSYPVLRQLSEVDKNAPEDLKANNATCSKDKNGLNSTTLIQTDVTSTNKEDTDWDLVGTTNSAAVLEDTDWDLKDDNPVPLATNSEDNNWDLKDDDAVPLATNSSDTDWDLKDDDNDDVVPLATNTEDTDWDLKDSNTNVPPTSPVSLSISEGDLVEMCEQLKGREKLLKSVAAGQGITGEIYDEVLTSFCELLQDPTQYSENTALSNTVESIHRGSTHVDSLFTYFINHAHKCYPLLYVLPQLKNIADLTSPAQWYPAARAMKRHFVIHAGPTNSGKTHKALEAFYNASSGIYCAPLRMLAQEIYFKSNDQGVECDLITGEERIYVSGSPEKLSNHTSCTIEMASTAIGEEFDVAIIDEAQMVRDTERGGAWTRAILGVPAKEIHLCGEESVISIIRSIAESVGDTVEVKRYERLTPLIPLKRSLIGNYYFIRPGDCVIVFSRRLVFEVKDHIERATGRRCAIVYGGLPSVNRREQAELFNSPTSGFDILVATDAIGMGLNLHIRRILFHSVSKVARGNLENLSSSQLKQISGRAGRYGSFNVGIVTTFFNRDMPYFQEAFKKKIADIDKAGLTPTLEQLQLFSKSLPNLKLHELLSVFSMAAKLDGRYFLCEDKMQEWRAISEVLSVYNLDLKDAITFCLCPVNLNVPLLRKMFSIYAAQVSEKKPVTYEFVKRALKWPFREPQNSSDFFIFEKAHEVMDTYLWLGQRFPEYFPHSEKISLLQKDIENIIGSSLRKRRSYRRGISVAASLFRPIISHRRGSPLSRVRIIDEELPTITPSTYIYKSNHYKQ</sequence>
<dbReference type="InterPro" id="IPR027417">
    <property type="entry name" value="P-loop_NTPase"/>
</dbReference>
<dbReference type="InterPro" id="IPR001650">
    <property type="entry name" value="Helicase_C-like"/>
</dbReference>
<keyword evidence="9" id="KW-0067">ATP-binding</keyword>
<evidence type="ECO:0000256" key="6">
    <source>
        <dbReference type="ARBA" id="ARBA00022741"/>
    </source>
</evidence>
<dbReference type="CDD" id="cd17913">
    <property type="entry name" value="DEXQc_Suv3"/>
    <property type="match status" value="1"/>
</dbReference>
<dbReference type="SUPFAM" id="SSF52540">
    <property type="entry name" value="P-loop containing nucleoside triphosphate hydrolases"/>
    <property type="match status" value="1"/>
</dbReference>
<reference evidence="15" key="2">
    <citation type="submission" date="2024-06" db="UniProtKB">
        <authorList>
            <consortium name="EnsemblMetazoa"/>
        </authorList>
    </citation>
    <scope>IDENTIFICATION</scope>
</reference>
<dbReference type="KEGG" id="aqu:100635735"/>
<evidence type="ECO:0000256" key="7">
    <source>
        <dbReference type="ARBA" id="ARBA00022801"/>
    </source>
</evidence>
<evidence type="ECO:0000256" key="11">
    <source>
        <dbReference type="ARBA" id="ARBA00023128"/>
    </source>
</evidence>
<dbReference type="Pfam" id="PF22527">
    <property type="entry name" value="DEXQc_Suv3"/>
    <property type="match status" value="1"/>
</dbReference>
<evidence type="ECO:0000313" key="16">
    <source>
        <dbReference type="Proteomes" id="UP000007879"/>
    </source>
</evidence>
<comment type="catalytic activity">
    <reaction evidence="12">
        <text>ATP + H2O = ADP + phosphate + H(+)</text>
        <dbReference type="Rhea" id="RHEA:13065"/>
        <dbReference type="ChEBI" id="CHEBI:15377"/>
        <dbReference type="ChEBI" id="CHEBI:15378"/>
        <dbReference type="ChEBI" id="CHEBI:30616"/>
        <dbReference type="ChEBI" id="CHEBI:43474"/>
        <dbReference type="ChEBI" id="CHEBI:456216"/>
        <dbReference type="EC" id="3.6.4.13"/>
    </reaction>
</comment>
<proteinExistence type="inferred from homology"/>
<evidence type="ECO:0000256" key="1">
    <source>
        <dbReference type="ARBA" id="ARBA00001936"/>
    </source>
</evidence>
<evidence type="ECO:0000256" key="3">
    <source>
        <dbReference type="ARBA" id="ARBA00004305"/>
    </source>
</evidence>
<dbReference type="EC" id="3.6.4.13" evidence="5"/>
<dbReference type="SMART" id="SM00487">
    <property type="entry name" value="DEXDc"/>
    <property type="match status" value="1"/>
</dbReference>
<keyword evidence="11" id="KW-0496">Mitochondrion</keyword>
<dbReference type="InterPro" id="IPR014001">
    <property type="entry name" value="Helicase_ATP-bd"/>
</dbReference>
<evidence type="ECO:0000256" key="9">
    <source>
        <dbReference type="ARBA" id="ARBA00022840"/>
    </source>
</evidence>
<dbReference type="EnsemblMetazoa" id="XM_019996319.1">
    <property type="protein sequence ID" value="XP_019851878.1"/>
    <property type="gene ID" value="LOC100635735"/>
</dbReference>
<feature type="domain" description="Helicase C-terminal" evidence="14">
    <location>
        <begin position="449"/>
        <end position="616"/>
    </location>
</feature>
<dbReference type="Pfam" id="PF18147">
    <property type="entry name" value="Suv3_C_1"/>
    <property type="match status" value="1"/>
</dbReference>
<keyword evidence="6" id="KW-0547">Nucleotide-binding</keyword>
<comment type="cofactor">
    <cofactor evidence="1">
        <name>Mn(2+)</name>
        <dbReference type="ChEBI" id="CHEBI:29035"/>
    </cofactor>
</comment>
<dbReference type="Gene3D" id="3.40.50.300">
    <property type="entry name" value="P-loop containing nucleotide triphosphate hydrolases"/>
    <property type="match status" value="2"/>
</dbReference>
<gene>
    <name evidence="15" type="primary">100635735</name>
</gene>
<dbReference type="GO" id="GO:0005759">
    <property type="term" value="C:mitochondrial matrix"/>
    <property type="evidence" value="ECO:0007669"/>
    <property type="project" value="UniProtKB-SubCell"/>
</dbReference>
<dbReference type="FunFam" id="3.40.50.300:FF:000957">
    <property type="entry name" value="ATP-dependent RNA helicase SUV3L, mitochondrial"/>
    <property type="match status" value="1"/>
</dbReference>
<dbReference type="Gene3D" id="1.20.272.40">
    <property type="match status" value="1"/>
</dbReference>
<dbReference type="FunFam" id="3.40.50.300:FF:000269">
    <property type="entry name" value="ATP-dependent RNA helicase SUPV3L1, mitochondrial"/>
    <property type="match status" value="1"/>
</dbReference>
<dbReference type="InterPro" id="IPR050699">
    <property type="entry name" value="RNA-DNA_Helicase"/>
</dbReference>
<comment type="subcellular location">
    <subcellularLocation>
        <location evidence="3">Mitochondrion matrix</location>
    </subcellularLocation>
</comment>
<evidence type="ECO:0000256" key="12">
    <source>
        <dbReference type="ARBA" id="ARBA00047984"/>
    </source>
</evidence>
<evidence type="ECO:0000259" key="14">
    <source>
        <dbReference type="PROSITE" id="PS51194"/>
    </source>
</evidence>
<protein>
    <recommendedName>
        <fullName evidence="5">RNA helicase</fullName>
        <ecNumber evidence="5">3.6.4.13</ecNumber>
    </recommendedName>
</protein>
<dbReference type="GO" id="GO:0000965">
    <property type="term" value="P:mitochondrial RNA 3'-end processing"/>
    <property type="evidence" value="ECO:0007669"/>
    <property type="project" value="TreeGrafter"/>
</dbReference>
<dbReference type="InterPro" id="IPR055206">
    <property type="entry name" value="DEXQc_SUV3"/>
</dbReference>
<keyword evidence="7" id="KW-0378">Hydrolase</keyword>
<evidence type="ECO:0000256" key="2">
    <source>
        <dbReference type="ARBA" id="ARBA00001946"/>
    </source>
</evidence>
<evidence type="ECO:0000256" key="5">
    <source>
        <dbReference type="ARBA" id="ARBA00012552"/>
    </source>
</evidence>
<dbReference type="Gene3D" id="1.20.58.1080">
    <property type="match status" value="1"/>
</dbReference>
<dbReference type="PANTHER" id="PTHR12131">
    <property type="entry name" value="ATP-DEPENDENT RNA AND DNA HELICASE"/>
    <property type="match status" value="1"/>
</dbReference>
<dbReference type="GO" id="GO:0005524">
    <property type="term" value="F:ATP binding"/>
    <property type="evidence" value="ECO:0007669"/>
    <property type="project" value="UniProtKB-KW"/>
</dbReference>
<dbReference type="Pfam" id="PF18114">
    <property type="entry name" value="Suv3_N"/>
    <property type="match status" value="1"/>
</dbReference>
<dbReference type="Pfam" id="PF00271">
    <property type="entry name" value="Helicase_C"/>
    <property type="match status" value="1"/>
</dbReference>
<comment type="similarity">
    <text evidence="4">Belongs to the helicase family.</text>
</comment>
<accession>A0AAN0J589</accession>
<dbReference type="GO" id="GO:0045025">
    <property type="term" value="C:mitochondrial degradosome"/>
    <property type="evidence" value="ECO:0007669"/>
    <property type="project" value="TreeGrafter"/>
</dbReference>
<dbReference type="AlphaFoldDB" id="A0AAN0J589"/>
<name>A0AAN0J589_AMPQE</name>
<feature type="region of interest" description="Disordered" evidence="13">
    <location>
        <begin position="107"/>
        <end position="131"/>
    </location>
</feature>
<keyword evidence="10" id="KW-0809">Transit peptide</keyword>
<dbReference type="GO" id="GO:0003724">
    <property type="term" value="F:RNA helicase activity"/>
    <property type="evidence" value="ECO:0007669"/>
    <property type="project" value="UniProtKB-EC"/>
</dbReference>
<dbReference type="SMART" id="SM00490">
    <property type="entry name" value="HELICc"/>
    <property type="match status" value="1"/>
</dbReference>
<keyword evidence="8" id="KW-0347">Helicase</keyword>
<dbReference type="PROSITE" id="PS51194">
    <property type="entry name" value="HELICASE_CTER"/>
    <property type="match status" value="1"/>
</dbReference>
<dbReference type="Pfam" id="PF12513">
    <property type="entry name" value="SUV3_C"/>
    <property type="match status" value="1"/>
</dbReference>
<evidence type="ECO:0000256" key="8">
    <source>
        <dbReference type="ARBA" id="ARBA00022806"/>
    </source>
</evidence>
<evidence type="ECO:0000313" key="15">
    <source>
        <dbReference type="EnsemblMetazoa" id="XP_019851878.1"/>
    </source>
</evidence>
<dbReference type="PANTHER" id="PTHR12131:SF1">
    <property type="entry name" value="ATP-DEPENDENT RNA HELICASE SUPV3L1, MITOCHONDRIAL-RELATED"/>
    <property type="match status" value="1"/>
</dbReference>
<reference evidence="16" key="1">
    <citation type="journal article" date="2010" name="Nature">
        <title>The Amphimedon queenslandica genome and the evolution of animal complexity.</title>
        <authorList>
            <person name="Srivastava M."/>
            <person name="Simakov O."/>
            <person name="Chapman J."/>
            <person name="Fahey B."/>
            <person name="Gauthier M.E."/>
            <person name="Mitros T."/>
            <person name="Richards G.S."/>
            <person name="Conaco C."/>
            <person name="Dacre M."/>
            <person name="Hellsten U."/>
            <person name="Larroux C."/>
            <person name="Putnam N.H."/>
            <person name="Stanke M."/>
            <person name="Adamska M."/>
            <person name="Darling A."/>
            <person name="Degnan S.M."/>
            <person name="Oakley T.H."/>
            <person name="Plachetzki D.C."/>
            <person name="Zhai Y."/>
            <person name="Adamski M."/>
            <person name="Calcino A."/>
            <person name="Cummins S.F."/>
            <person name="Goodstein D.M."/>
            <person name="Harris C."/>
            <person name="Jackson D.J."/>
            <person name="Leys S.P."/>
            <person name="Shu S."/>
            <person name="Woodcroft B.J."/>
            <person name="Vervoort M."/>
            <person name="Kosik K.S."/>
            <person name="Manning G."/>
            <person name="Degnan B.M."/>
            <person name="Rokhsar D.S."/>
        </authorList>
    </citation>
    <scope>NUCLEOTIDE SEQUENCE [LARGE SCALE GENOMIC DNA]</scope>
</reference>
<dbReference type="InterPro" id="IPR041453">
    <property type="entry name" value="Suv3_N"/>
</dbReference>